<dbReference type="Proteomes" id="UP000321523">
    <property type="component" value="Unassembled WGS sequence"/>
</dbReference>
<dbReference type="Gene3D" id="3.60.15.10">
    <property type="entry name" value="Ribonuclease Z/Hydroxyacylglutathione hydrolase-like"/>
    <property type="match status" value="1"/>
</dbReference>
<feature type="domain" description="Metallo-beta-lactamase" evidence="1">
    <location>
        <begin position="123"/>
        <end position="228"/>
    </location>
</feature>
<dbReference type="InterPro" id="IPR036866">
    <property type="entry name" value="RibonucZ/Hydroxyglut_hydro"/>
</dbReference>
<proteinExistence type="predicted"/>
<dbReference type="EMBL" id="BJYZ01000006">
    <property type="protein sequence ID" value="GEO37339.1"/>
    <property type="molecule type" value="Genomic_DNA"/>
</dbReference>
<comment type="caution">
    <text evidence="2">The sequence shown here is derived from an EMBL/GenBank/DDBJ whole genome shotgun (WGS) entry which is preliminary data.</text>
</comment>
<dbReference type="Pfam" id="PF00753">
    <property type="entry name" value="Lactamase_B"/>
    <property type="match status" value="1"/>
</dbReference>
<keyword evidence="3" id="KW-1185">Reference proteome</keyword>
<evidence type="ECO:0000259" key="1">
    <source>
        <dbReference type="Pfam" id="PF00753"/>
    </source>
</evidence>
<dbReference type="RefSeq" id="WP_044426976.1">
    <property type="nucleotide sequence ID" value="NZ_BJYZ01000006.1"/>
</dbReference>
<evidence type="ECO:0000313" key="3">
    <source>
        <dbReference type="Proteomes" id="UP000321523"/>
    </source>
</evidence>
<dbReference type="SUPFAM" id="SSF56281">
    <property type="entry name" value="Metallo-hydrolase/oxidoreductase"/>
    <property type="match status" value="1"/>
</dbReference>
<protein>
    <recommendedName>
        <fullName evidence="1">Metallo-beta-lactamase domain-containing protein</fullName>
    </recommendedName>
</protein>
<sequence length="277" mass="30493">MPLIQYACAHCGFWQPWFAGQQPIGCPVCMDVRNALPPDGWDFRTVEDLTGSVTTHWAEAMPGIIGFSCDPAFGLGSTGWLLLRDEGNIAFEGAPFYTPEALDEIARLGGISILAGSHPHGFGALWQLAERFEPTVVIHRDGLRYTKAFRVSWPADDVHQLAPGLTMIATQGHYEGHAVLHDVQDRALFCGDCLKVDLDGEGRPVALSCHKGFHYQIPLSHDEVRRYRAVFAELDFDTVFTPFEHASGVTRAHALGLFDRLLAGPPSTRPFPLETLA</sequence>
<name>A0A512DLJ8_9PROT</name>
<evidence type="ECO:0000313" key="2">
    <source>
        <dbReference type="EMBL" id="GEO37339.1"/>
    </source>
</evidence>
<dbReference type="PANTHER" id="PTHR36839:SF1">
    <property type="entry name" value="METALLO-BETA-LACTAMASE FAMILY PROTEIN (AFU_ORTHOLOGUE AFUA_5G12770)"/>
    <property type="match status" value="1"/>
</dbReference>
<organism evidence="2 3">
    <name type="scientific">Skermanella aerolata</name>
    <dbReference type="NCBI Taxonomy" id="393310"/>
    <lineage>
        <taxon>Bacteria</taxon>
        <taxon>Pseudomonadati</taxon>
        <taxon>Pseudomonadota</taxon>
        <taxon>Alphaproteobacteria</taxon>
        <taxon>Rhodospirillales</taxon>
        <taxon>Azospirillaceae</taxon>
        <taxon>Skermanella</taxon>
    </lineage>
</organism>
<dbReference type="InterPro" id="IPR001279">
    <property type="entry name" value="Metallo-B-lactamas"/>
</dbReference>
<dbReference type="OrthoDB" id="2373347at2"/>
<accession>A0A512DLJ8</accession>
<gene>
    <name evidence="2" type="ORF">SAE02_14870</name>
</gene>
<dbReference type="AlphaFoldDB" id="A0A512DLJ8"/>
<reference evidence="2 3" key="1">
    <citation type="submission" date="2019-07" db="EMBL/GenBank/DDBJ databases">
        <title>Whole genome shotgun sequence of Skermanella aerolata NBRC 106429.</title>
        <authorList>
            <person name="Hosoyama A."/>
            <person name="Uohara A."/>
            <person name="Ohji S."/>
            <person name="Ichikawa N."/>
        </authorList>
    </citation>
    <scope>NUCLEOTIDE SEQUENCE [LARGE SCALE GENOMIC DNA]</scope>
    <source>
        <strain evidence="2 3">NBRC 106429</strain>
    </source>
</reference>
<dbReference type="PANTHER" id="PTHR36839">
    <property type="entry name" value="METALLO-BETA-LACTAMASE FAMILY PROTEIN (AFU_ORTHOLOGUE AFUA_5G12770)"/>
    <property type="match status" value="1"/>
</dbReference>